<accession>A0A9W9BL47</accession>
<feature type="region of interest" description="Disordered" evidence="1">
    <location>
        <begin position="123"/>
        <end position="144"/>
    </location>
</feature>
<feature type="region of interest" description="Disordered" evidence="1">
    <location>
        <begin position="1"/>
        <end position="71"/>
    </location>
</feature>
<dbReference type="InterPro" id="IPR000719">
    <property type="entry name" value="Prot_kinase_dom"/>
</dbReference>
<dbReference type="AlphaFoldDB" id="A0A9W9BL47"/>
<dbReference type="OrthoDB" id="4062651at2759"/>
<evidence type="ECO:0000259" key="2">
    <source>
        <dbReference type="PROSITE" id="PS50011"/>
    </source>
</evidence>
<dbReference type="PROSITE" id="PS50011">
    <property type="entry name" value="PROTEIN_KINASE_DOM"/>
    <property type="match status" value="1"/>
</dbReference>
<dbReference type="SUPFAM" id="SSF56112">
    <property type="entry name" value="Protein kinase-like (PK-like)"/>
    <property type="match status" value="1"/>
</dbReference>
<organism evidence="3 4">
    <name type="scientific">Fusarium piperis</name>
    <dbReference type="NCBI Taxonomy" id="1435070"/>
    <lineage>
        <taxon>Eukaryota</taxon>
        <taxon>Fungi</taxon>
        <taxon>Dikarya</taxon>
        <taxon>Ascomycota</taxon>
        <taxon>Pezizomycotina</taxon>
        <taxon>Sordariomycetes</taxon>
        <taxon>Hypocreomycetidae</taxon>
        <taxon>Hypocreales</taxon>
        <taxon>Nectriaceae</taxon>
        <taxon>Fusarium</taxon>
        <taxon>Fusarium solani species complex</taxon>
    </lineage>
</organism>
<reference evidence="3" key="1">
    <citation type="submission" date="2022-10" db="EMBL/GenBank/DDBJ databases">
        <title>Tapping the CABI collections for fungal endophytes: first genome assemblies for Collariella, Neodidymelliopsis, Ascochyta clinopodiicola, Didymella pomorum, Didymosphaeria variabile, Neocosmospora piperis and Neocucurbitaria cava.</title>
        <authorList>
            <person name="Hill R."/>
        </authorList>
    </citation>
    <scope>NUCLEOTIDE SEQUENCE</scope>
    <source>
        <strain evidence="3">IMI 366586</strain>
    </source>
</reference>
<gene>
    <name evidence="3" type="ORF">N0V84_008941</name>
</gene>
<dbReference type="GO" id="GO:0004672">
    <property type="term" value="F:protein kinase activity"/>
    <property type="evidence" value="ECO:0007669"/>
    <property type="project" value="InterPro"/>
</dbReference>
<dbReference type="PROSITE" id="PS00108">
    <property type="entry name" value="PROTEIN_KINASE_ST"/>
    <property type="match status" value="1"/>
</dbReference>
<dbReference type="Pfam" id="PF00069">
    <property type="entry name" value="Pkinase"/>
    <property type="match status" value="1"/>
</dbReference>
<sequence length="459" mass="51017">MRNEKQHQSLNSLDLIMTTQDENTGLKPAPPTTPDPPVMNASADVAGLDKQSEGRDDGDLLLSKPTSTVPTGDDVVVEQLLTAEPPTEQLDADNDTLPPNKPNSVVDIKDGVVVELLLTAEPPTEQLDADNDTLPPNKPNSVVDAKDDAVVELLLTAEPPTEQPDRHNDVLPPKKKSKLVAEHKDDEGSKSPSTTELKPPAVNDFKDFNAFEQIGVFNSADNSQYWYTFVMMVDQDSYAVWVGTINAPKDQVSLEQAVNCLHRIPDTAIYPPVTPDMQVVAASGFTLDEETWFKQPLIRYYEKTRHPTKTADMFVHEIKAHHIVEKNPHRNLVKFKGCLEKDGLVVGILQERYPMTLNWRVRAWSQPPYDATALYNDIEAGMKHLHSLGLAHNDLKSTNIMVDAEGRAVIIDLGAAKPLGEHLDQVGWQDGFQMTSCVGNDEIGLRLIKEWLQEHLKKE</sequence>
<feature type="region of interest" description="Disordered" evidence="1">
    <location>
        <begin position="83"/>
        <end position="105"/>
    </location>
</feature>
<feature type="domain" description="Protein kinase" evidence="2">
    <location>
        <begin position="227"/>
        <end position="459"/>
    </location>
</feature>
<name>A0A9W9BL47_9HYPO</name>
<keyword evidence="4" id="KW-1185">Reference proteome</keyword>
<dbReference type="Proteomes" id="UP001140502">
    <property type="component" value="Unassembled WGS sequence"/>
</dbReference>
<evidence type="ECO:0000256" key="1">
    <source>
        <dbReference type="SAM" id="MobiDB-lite"/>
    </source>
</evidence>
<evidence type="ECO:0000313" key="3">
    <source>
        <dbReference type="EMBL" id="KAJ4314361.1"/>
    </source>
</evidence>
<proteinExistence type="predicted"/>
<feature type="compositionally biased region" description="Basic and acidic residues" evidence="1">
    <location>
        <begin position="179"/>
        <end position="189"/>
    </location>
</feature>
<dbReference type="InterPro" id="IPR008271">
    <property type="entry name" value="Ser/Thr_kinase_AS"/>
</dbReference>
<dbReference type="Gene3D" id="1.10.510.10">
    <property type="entry name" value="Transferase(Phosphotransferase) domain 1"/>
    <property type="match status" value="1"/>
</dbReference>
<feature type="compositionally biased region" description="Pro residues" evidence="1">
    <location>
        <begin position="28"/>
        <end position="37"/>
    </location>
</feature>
<protein>
    <recommendedName>
        <fullName evidence="2">Protein kinase domain-containing protein</fullName>
    </recommendedName>
</protein>
<feature type="region of interest" description="Disordered" evidence="1">
    <location>
        <begin position="156"/>
        <end position="201"/>
    </location>
</feature>
<comment type="caution">
    <text evidence="3">The sequence shown here is derived from an EMBL/GenBank/DDBJ whole genome shotgun (WGS) entry which is preliminary data.</text>
</comment>
<evidence type="ECO:0000313" key="4">
    <source>
        <dbReference type="Proteomes" id="UP001140502"/>
    </source>
</evidence>
<dbReference type="EMBL" id="JAPEUR010000232">
    <property type="protein sequence ID" value="KAJ4314361.1"/>
    <property type="molecule type" value="Genomic_DNA"/>
</dbReference>
<dbReference type="GO" id="GO:0005524">
    <property type="term" value="F:ATP binding"/>
    <property type="evidence" value="ECO:0007669"/>
    <property type="project" value="InterPro"/>
</dbReference>
<feature type="compositionally biased region" description="Polar residues" evidence="1">
    <location>
        <begin position="8"/>
        <end position="23"/>
    </location>
</feature>
<dbReference type="InterPro" id="IPR011009">
    <property type="entry name" value="Kinase-like_dom_sf"/>
</dbReference>